<feature type="compositionally biased region" description="Basic residues" evidence="7">
    <location>
        <begin position="44"/>
        <end position="53"/>
    </location>
</feature>
<dbReference type="Pfam" id="PF00082">
    <property type="entry name" value="Peptidase_S8"/>
    <property type="match status" value="1"/>
</dbReference>
<feature type="region of interest" description="Disordered" evidence="7">
    <location>
        <begin position="31"/>
        <end position="53"/>
    </location>
</feature>
<dbReference type="GO" id="GO:0004252">
    <property type="term" value="F:serine-type endopeptidase activity"/>
    <property type="evidence" value="ECO:0007669"/>
    <property type="project" value="InterPro"/>
</dbReference>
<feature type="domain" description="Peptidase S8/S53" evidence="8">
    <location>
        <begin position="230"/>
        <end position="278"/>
    </location>
</feature>
<evidence type="ECO:0000313" key="14">
    <source>
        <dbReference type="Proteomes" id="UP000265566"/>
    </source>
</evidence>
<dbReference type="HOGENOM" id="CLU_901288_0_0_1"/>
<dbReference type="EMBL" id="CM001219">
    <property type="protein sequence ID" value="KEH32787.1"/>
    <property type="molecule type" value="Genomic_DNA"/>
</dbReference>
<name>A0A072UT25_MEDTR</name>
<reference evidence="10 13" key="2">
    <citation type="journal article" date="2014" name="BMC Genomics">
        <title>An improved genome release (version Mt4.0) for the model legume Medicago truncatula.</title>
        <authorList>
            <person name="Tang H."/>
            <person name="Krishnakumar V."/>
            <person name="Bidwell S."/>
            <person name="Rosen B."/>
            <person name="Chan A."/>
            <person name="Zhou S."/>
            <person name="Gentzbittel L."/>
            <person name="Childs K.L."/>
            <person name="Yandell M."/>
            <person name="Gundlach H."/>
            <person name="Mayer K.F."/>
            <person name="Schwartz D.C."/>
            <person name="Town C.D."/>
        </authorList>
    </citation>
    <scope>GENOME REANNOTATION</scope>
    <source>
        <strain evidence="10">A17</strain>
        <strain evidence="12 13">cv. Jemalong A17</strain>
    </source>
</reference>
<comment type="similarity">
    <text evidence="2">Belongs to the peptidase S8 family.</text>
</comment>
<dbReference type="eggNOG" id="KOG1018">
    <property type="taxonomic scope" value="Eukaryota"/>
</dbReference>
<dbReference type="Gene3D" id="3.40.140.10">
    <property type="entry name" value="Cytidine Deaminase, domain 2"/>
    <property type="match status" value="1"/>
</dbReference>
<protein>
    <submittedName>
        <fullName evidence="10">Deoxycytidylate deaminase (Cytidine deaminase), putative</fullName>
    </submittedName>
    <submittedName>
        <fullName evidence="11">Putative tripeptidyl-peptidase II</fullName>
        <ecNumber evidence="11">3.4.14.10</ecNumber>
    </submittedName>
</protein>
<reference evidence="12" key="3">
    <citation type="submission" date="2015-04" db="UniProtKB">
        <authorList>
            <consortium name="EnsemblPlants"/>
        </authorList>
    </citation>
    <scope>IDENTIFICATION</scope>
    <source>
        <strain evidence="12">cv. Jemalong A17</strain>
    </source>
</reference>
<evidence type="ECO:0000259" key="9">
    <source>
        <dbReference type="Pfam" id="PF00383"/>
    </source>
</evidence>
<evidence type="ECO:0000256" key="1">
    <source>
        <dbReference type="ARBA" id="ARBA00004613"/>
    </source>
</evidence>
<dbReference type="PaxDb" id="3880-AES68308"/>
<evidence type="ECO:0000313" key="13">
    <source>
        <dbReference type="Proteomes" id="UP000002051"/>
    </source>
</evidence>
<evidence type="ECO:0000313" key="11">
    <source>
        <dbReference type="EMBL" id="RHN65230.1"/>
    </source>
</evidence>
<reference evidence="10 13" key="1">
    <citation type="journal article" date="2011" name="Nature">
        <title>The Medicago genome provides insight into the evolution of rhizobial symbioses.</title>
        <authorList>
            <person name="Young N.D."/>
            <person name="Debelle F."/>
            <person name="Oldroyd G.E."/>
            <person name="Geurts R."/>
            <person name="Cannon S.B."/>
            <person name="Udvardi M.K."/>
            <person name="Benedito V.A."/>
            <person name="Mayer K.F."/>
            <person name="Gouzy J."/>
            <person name="Schoof H."/>
            <person name="Van de Peer Y."/>
            <person name="Proost S."/>
            <person name="Cook D.R."/>
            <person name="Meyers B.C."/>
            <person name="Spannagl M."/>
            <person name="Cheung F."/>
            <person name="De Mita S."/>
            <person name="Krishnakumar V."/>
            <person name="Gundlach H."/>
            <person name="Zhou S."/>
            <person name="Mudge J."/>
            <person name="Bharti A.K."/>
            <person name="Murray J.D."/>
            <person name="Naoumkina M.A."/>
            <person name="Rosen B."/>
            <person name="Silverstein K.A."/>
            <person name="Tang H."/>
            <person name="Rombauts S."/>
            <person name="Zhao P.X."/>
            <person name="Zhou P."/>
            <person name="Barbe V."/>
            <person name="Bardou P."/>
            <person name="Bechner M."/>
            <person name="Bellec A."/>
            <person name="Berger A."/>
            <person name="Berges H."/>
            <person name="Bidwell S."/>
            <person name="Bisseling T."/>
            <person name="Choisne N."/>
            <person name="Couloux A."/>
            <person name="Denny R."/>
            <person name="Deshpande S."/>
            <person name="Dai X."/>
            <person name="Doyle J.J."/>
            <person name="Dudez A.M."/>
            <person name="Farmer A.D."/>
            <person name="Fouteau S."/>
            <person name="Franken C."/>
            <person name="Gibelin C."/>
            <person name="Gish J."/>
            <person name="Goldstein S."/>
            <person name="Gonzalez A.J."/>
            <person name="Green P.J."/>
            <person name="Hallab A."/>
            <person name="Hartog M."/>
            <person name="Hua A."/>
            <person name="Humphray S.J."/>
            <person name="Jeong D.H."/>
            <person name="Jing Y."/>
            <person name="Jocker A."/>
            <person name="Kenton S.M."/>
            <person name="Kim D.J."/>
            <person name="Klee K."/>
            <person name="Lai H."/>
            <person name="Lang C."/>
            <person name="Lin S."/>
            <person name="Macmil S.L."/>
            <person name="Magdelenat G."/>
            <person name="Matthews L."/>
            <person name="McCorrison J."/>
            <person name="Monaghan E.L."/>
            <person name="Mun J.H."/>
            <person name="Najar F.Z."/>
            <person name="Nicholson C."/>
            <person name="Noirot C."/>
            <person name="O'Bleness M."/>
            <person name="Paule C.R."/>
            <person name="Poulain J."/>
            <person name="Prion F."/>
            <person name="Qin B."/>
            <person name="Qu C."/>
            <person name="Retzel E.F."/>
            <person name="Riddle C."/>
            <person name="Sallet E."/>
            <person name="Samain S."/>
            <person name="Samson N."/>
            <person name="Sanders I."/>
            <person name="Saurat O."/>
            <person name="Scarpelli C."/>
            <person name="Schiex T."/>
            <person name="Segurens B."/>
            <person name="Severin A.J."/>
            <person name="Sherrier D.J."/>
            <person name="Shi R."/>
            <person name="Sims S."/>
            <person name="Singer S.R."/>
            <person name="Sinharoy S."/>
            <person name="Sterck L."/>
            <person name="Viollet A."/>
            <person name="Wang B.B."/>
            <person name="Wang K."/>
            <person name="Wang M."/>
            <person name="Wang X."/>
            <person name="Warfsmann J."/>
            <person name="Weissenbach J."/>
            <person name="White D.D."/>
            <person name="White J.D."/>
            <person name="Wiley G.B."/>
            <person name="Wincker P."/>
            <person name="Xing Y."/>
            <person name="Yang L."/>
            <person name="Yao Z."/>
            <person name="Ying F."/>
            <person name="Zhai J."/>
            <person name="Zhou L."/>
            <person name="Zuber A."/>
            <person name="Denarie J."/>
            <person name="Dixon R.A."/>
            <person name="May G.D."/>
            <person name="Schwartz D.C."/>
            <person name="Rogers J."/>
            <person name="Quetier F."/>
            <person name="Town C.D."/>
            <person name="Roe B.A."/>
        </authorList>
    </citation>
    <scope>NUCLEOTIDE SEQUENCE [LARGE SCALE GENOMIC DNA]</scope>
    <source>
        <strain evidence="10">A17</strain>
        <strain evidence="12 13">cv. Jemalong A17</strain>
    </source>
</reference>
<proteinExistence type="inferred from homology"/>
<dbReference type="GO" id="GO:0006508">
    <property type="term" value="P:proteolysis"/>
    <property type="evidence" value="ECO:0007669"/>
    <property type="project" value="UniProtKB-KW"/>
</dbReference>
<dbReference type="EnsemblPlants" id="KEH32787">
    <property type="protein sequence ID" value="KEH32787"/>
    <property type="gene ID" value="MTR_3g005755"/>
</dbReference>
<evidence type="ECO:0000256" key="4">
    <source>
        <dbReference type="ARBA" id="ARBA00022729"/>
    </source>
</evidence>
<evidence type="ECO:0000259" key="8">
    <source>
        <dbReference type="Pfam" id="PF00082"/>
    </source>
</evidence>
<dbReference type="AlphaFoldDB" id="A0A072UT25"/>
<dbReference type="Gramene" id="rna13049">
    <property type="protein sequence ID" value="RHN65230.1"/>
    <property type="gene ID" value="gene13049"/>
</dbReference>
<evidence type="ECO:0000313" key="10">
    <source>
        <dbReference type="EMBL" id="KEH32787.1"/>
    </source>
</evidence>
<dbReference type="EMBL" id="PSQE01000003">
    <property type="protein sequence ID" value="RHN65230.1"/>
    <property type="molecule type" value="Genomic_DNA"/>
</dbReference>
<evidence type="ECO:0000256" key="7">
    <source>
        <dbReference type="SAM" id="MobiDB-lite"/>
    </source>
</evidence>
<evidence type="ECO:0000256" key="2">
    <source>
        <dbReference type="ARBA" id="ARBA00011073"/>
    </source>
</evidence>
<dbReference type="InterPro" id="IPR036852">
    <property type="entry name" value="Peptidase_S8/S53_dom_sf"/>
</dbReference>
<dbReference type="PANTHER" id="PTHR10795">
    <property type="entry name" value="PROPROTEIN CONVERTASE SUBTILISIN/KEXIN"/>
    <property type="match status" value="1"/>
</dbReference>
<feature type="domain" description="CMP/dCMP-type deaminase" evidence="9">
    <location>
        <begin position="85"/>
        <end position="148"/>
    </location>
</feature>
<keyword evidence="5 11" id="KW-0378">Hydrolase</keyword>
<evidence type="ECO:0000256" key="5">
    <source>
        <dbReference type="ARBA" id="ARBA00022801"/>
    </source>
</evidence>
<dbReference type="InterPro" id="IPR045051">
    <property type="entry name" value="SBT"/>
</dbReference>
<dbReference type="InterPro" id="IPR002125">
    <property type="entry name" value="CMP_dCMP_dom"/>
</dbReference>
<dbReference type="SUPFAM" id="SSF53927">
    <property type="entry name" value="Cytidine deaminase-like"/>
    <property type="match status" value="1"/>
</dbReference>
<dbReference type="STRING" id="3880.A0A072UT25"/>
<gene>
    <name evidence="10" type="ordered locus">MTR_3g005755</name>
    <name evidence="11" type="ORF">MtrunA17_Chr3g0077671</name>
</gene>
<evidence type="ECO:0000256" key="6">
    <source>
        <dbReference type="ARBA" id="ARBA00022825"/>
    </source>
</evidence>
<evidence type="ECO:0000256" key="3">
    <source>
        <dbReference type="ARBA" id="ARBA00022670"/>
    </source>
</evidence>
<evidence type="ECO:0000313" key="12">
    <source>
        <dbReference type="EnsemblPlants" id="KEH32787"/>
    </source>
</evidence>
<dbReference type="GO" id="GO:0005576">
    <property type="term" value="C:extracellular region"/>
    <property type="evidence" value="ECO:0007669"/>
    <property type="project" value="UniProtKB-SubCell"/>
</dbReference>
<dbReference type="CDD" id="cd01285">
    <property type="entry name" value="nucleoside_deaminase"/>
    <property type="match status" value="1"/>
</dbReference>
<dbReference type="InterPro" id="IPR016193">
    <property type="entry name" value="Cytidine_deaminase-like"/>
</dbReference>
<sequence>MAEVNSLRKPPDRSSVLARLKLQNLSTYVEKNQLRPMSNPPHRPPAKPPHHSRHIGLKELHVDGVQFRFCHKSYAVEDKDQKFITKSYACGDGRPFGPVIVRNDEVVVSFHNMVLRNKDPTAHAEIIPIREACQKLDQIYLTDCGIYMLLVNLRLVYGAKYEVAGAIGFDSLMIKKIDGNAAEIAEQVFEKKKGKYYSICRKIYKGSETRSIVWCDNYQEVFPTCKCKLESECAGVKFNMFSGTSMSCPHVSGIAKMIKAKHTEWSPATIKSLIMTTTYYVHDNIIKPLGVVSSAEFSTPYDHGAGPIY</sequence>
<dbReference type="InterPro" id="IPR000209">
    <property type="entry name" value="Peptidase_S8/S53_dom"/>
</dbReference>
<dbReference type="GO" id="GO:0008240">
    <property type="term" value="F:tripeptidyl-peptidase activity"/>
    <property type="evidence" value="ECO:0007669"/>
    <property type="project" value="UniProtKB-EC"/>
</dbReference>
<accession>A0A072UT25</accession>
<dbReference type="EC" id="3.4.14.10" evidence="11"/>
<dbReference type="eggNOG" id="KOG0017">
    <property type="taxonomic scope" value="Eukaryota"/>
</dbReference>
<keyword evidence="3" id="KW-0645">Protease</keyword>
<dbReference type="Proteomes" id="UP000265566">
    <property type="component" value="Chromosome 3"/>
</dbReference>
<organism evidence="10 13">
    <name type="scientific">Medicago truncatula</name>
    <name type="common">Barrel medic</name>
    <name type="synonym">Medicago tribuloides</name>
    <dbReference type="NCBI Taxonomy" id="3880"/>
    <lineage>
        <taxon>Eukaryota</taxon>
        <taxon>Viridiplantae</taxon>
        <taxon>Streptophyta</taxon>
        <taxon>Embryophyta</taxon>
        <taxon>Tracheophyta</taxon>
        <taxon>Spermatophyta</taxon>
        <taxon>Magnoliopsida</taxon>
        <taxon>eudicotyledons</taxon>
        <taxon>Gunneridae</taxon>
        <taxon>Pentapetalae</taxon>
        <taxon>rosids</taxon>
        <taxon>fabids</taxon>
        <taxon>Fabales</taxon>
        <taxon>Fabaceae</taxon>
        <taxon>Papilionoideae</taxon>
        <taxon>50 kb inversion clade</taxon>
        <taxon>NPAAA clade</taxon>
        <taxon>Hologalegina</taxon>
        <taxon>IRL clade</taxon>
        <taxon>Trifolieae</taxon>
        <taxon>Medicago</taxon>
    </lineage>
</organism>
<dbReference type="SUPFAM" id="SSF52743">
    <property type="entry name" value="Subtilisin-like"/>
    <property type="match status" value="1"/>
</dbReference>
<comment type="subcellular location">
    <subcellularLocation>
        <location evidence="1">Secreted</location>
    </subcellularLocation>
</comment>
<keyword evidence="6" id="KW-0720">Serine protease</keyword>
<reference evidence="14" key="4">
    <citation type="journal article" date="2018" name="Nat. Plants">
        <title>Whole-genome landscape of Medicago truncatula symbiotic genes.</title>
        <authorList>
            <person name="Pecrix Y."/>
            <person name="Staton S.E."/>
            <person name="Sallet E."/>
            <person name="Lelandais-Briere C."/>
            <person name="Moreau S."/>
            <person name="Carrere S."/>
            <person name="Blein T."/>
            <person name="Jardinaud M.F."/>
            <person name="Latrasse D."/>
            <person name="Zouine M."/>
            <person name="Zahm M."/>
            <person name="Kreplak J."/>
            <person name="Mayjonade B."/>
            <person name="Satge C."/>
            <person name="Perez M."/>
            <person name="Cauet S."/>
            <person name="Marande W."/>
            <person name="Chantry-Darmon C."/>
            <person name="Lopez-Roques C."/>
            <person name="Bouchez O."/>
            <person name="Berard A."/>
            <person name="Debelle F."/>
            <person name="Munos S."/>
            <person name="Bendahmane A."/>
            <person name="Berges H."/>
            <person name="Niebel A."/>
            <person name="Buitink J."/>
            <person name="Frugier F."/>
            <person name="Benhamed M."/>
            <person name="Crespi M."/>
            <person name="Gouzy J."/>
            <person name="Gamas P."/>
        </authorList>
    </citation>
    <scope>NUCLEOTIDE SEQUENCE [LARGE SCALE GENOMIC DNA]</scope>
    <source>
        <strain evidence="14">cv. Jemalong A17</strain>
    </source>
</reference>
<dbReference type="Proteomes" id="UP000002051">
    <property type="component" value="Chromosome 3"/>
</dbReference>
<reference evidence="11" key="5">
    <citation type="journal article" date="2018" name="Nat. Plants">
        <title>Whole-genome landscape of Medicago truncatula symbiotic genes.</title>
        <authorList>
            <person name="Pecrix Y."/>
            <person name="Gamas P."/>
            <person name="Carrere S."/>
        </authorList>
    </citation>
    <scope>NUCLEOTIDE SEQUENCE</scope>
    <source>
        <tissue evidence="11">Leaves</tissue>
    </source>
</reference>
<dbReference type="InterPro" id="IPR023828">
    <property type="entry name" value="Peptidase_S8_Ser-AS"/>
</dbReference>
<dbReference type="Gene3D" id="3.40.50.200">
    <property type="entry name" value="Peptidase S8/S53 domain"/>
    <property type="match status" value="1"/>
</dbReference>
<dbReference type="PROSITE" id="PS00138">
    <property type="entry name" value="SUBTILASE_SER"/>
    <property type="match status" value="1"/>
</dbReference>
<keyword evidence="13" id="KW-1185">Reference proteome</keyword>
<dbReference type="Pfam" id="PF00383">
    <property type="entry name" value="dCMP_cyt_deam_1"/>
    <property type="match status" value="1"/>
</dbReference>
<keyword evidence="4" id="KW-0732">Signal</keyword>